<dbReference type="AlphaFoldDB" id="A0A363NNG1"/>
<organism evidence="1 2">
    <name type="scientific">Sphingobacterium athyrii</name>
    <dbReference type="NCBI Taxonomy" id="2152717"/>
    <lineage>
        <taxon>Bacteria</taxon>
        <taxon>Pseudomonadati</taxon>
        <taxon>Bacteroidota</taxon>
        <taxon>Sphingobacteriia</taxon>
        <taxon>Sphingobacteriales</taxon>
        <taxon>Sphingobacteriaceae</taxon>
        <taxon>Sphingobacterium</taxon>
    </lineage>
</organism>
<gene>
    <name evidence="1" type="ORF">DCO56_22480</name>
</gene>
<evidence type="ECO:0000313" key="2">
    <source>
        <dbReference type="Proteomes" id="UP000250831"/>
    </source>
</evidence>
<evidence type="ECO:0000313" key="1">
    <source>
        <dbReference type="EMBL" id="PUV22325.1"/>
    </source>
</evidence>
<dbReference type="EMBL" id="QCXX01000007">
    <property type="protein sequence ID" value="PUV22325.1"/>
    <property type="molecule type" value="Genomic_DNA"/>
</dbReference>
<keyword evidence="2" id="KW-1185">Reference proteome</keyword>
<dbReference type="Proteomes" id="UP000250831">
    <property type="component" value="Unassembled WGS sequence"/>
</dbReference>
<proteinExistence type="predicted"/>
<accession>A0A363NNG1</accession>
<protein>
    <submittedName>
        <fullName evidence="1">Uncharacterized protein</fullName>
    </submittedName>
</protein>
<sequence length="198" mass="23698">MIDMARIGFLFLIALCIYLAFDRQVFALPKEIILQDTVKKNGKDTLKLDTAKIIRENLSAKEKLDKKKEEYKSIYFWGDTKNMVTLPHQGGIAVNLNKLYNKFSRKGRNARKLQREFEKTYQQDLIREEWYALTKEYSKLSGDSLNKFRIYYEPSLTWFYENDRYEKIAYMNKCLKYYLDSVTIIHRRLQLPMDNAKL</sequence>
<name>A0A363NNG1_9SPHI</name>
<dbReference type="OrthoDB" id="708928at2"/>
<comment type="caution">
    <text evidence="1">The sequence shown here is derived from an EMBL/GenBank/DDBJ whole genome shotgun (WGS) entry which is preliminary data.</text>
</comment>
<reference evidence="1 2" key="1">
    <citation type="submission" date="2018-04" db="EMBL/GenBank/DDBJ databases">
        <title>Sphingobacterium sp. M46 Genome.</title>
        <authorList>
            <person name="Cheng J."/>
            <person name="Li Y."/>
        </authorList>
    </citation>
    <scope>NUCLEOTIDE SEQUENCE [LARGE SCALE GENOMIC DNA]</scope>
    <source>
        <strain evidence="1 2">M46</strain>
    </source>
</reference>
<dbReference type="RefSeq" id="WP_108635976.1">
    <property type="nucleotide sequence ID" value="NZ_QCXX01000007.1"/>
</dbReference>